<reference evidence="3" key="1">
    <citation type="journal article" date="2012" name="Nat. Biotechnol.">
        <title>Reference genome sequence of the model plant Setaria.</title>
        <authorList>
            <person name="Bennetzen J.L."/>
            <person name="Schmutz J."/>
            <person name="Wang H."/>
            <person name="Percifield R."/>
            <person name="Hawkins J."/>
            <person name="Pontaroli A.C."/>
            <person name="Estep M."/>
            <person name="Feng L."/>
            <person name="Vaughn J.N."/>
            <person name="Grimwood J."/>
            <person name="Jenkins J."/>
            <person name="Barry K."/>
            <person name="Lindquist E."/>
            <person name="Hellsten U."/>
            <person name="Deshpande S."/>
            <person name="Wang X."/>
            <person name="Wu X."/>
            <person name="Mitros T."/>
            <person name="Triplett J."/>
            <person name="Yang X."/>
            <person name="Ye C.Y."/>
            <person name="Mauro-Herrera M."/>
            <person name="Wang L."/>
            <person name="Li P."/>
            <person name="Sharma M."/>
            <person name="Sharma R."/>
            <person name="Ronald P.C."/>
            <person name="Panaud O."/>
            <person name="Kellogg E.A."/>
            <person name="Brutnell T.P."/>
            <person name="Doust A.N."/>
            <person name="Tuskan G.A."/>
            <person name="Rokhsar D."/>
            <person name="Devos K.M."/>
        </authorList>
    </citation>
    <scope>NUCLEOTIDE SEQUENCE [LARGE SCALE GENOMIC DNA]</scope>
    <source>
        <strain evidence="3">cv. Yugu1</strain>
    </source>
</reference>
<reference evidence="2" key="2">
    <citation type="submission" date="2018-08" db="UniProtKB">
        <authorList>
            <consortium name="EnsemblPlants"/>
        </authorList>
    </citation>
    <scope>IDENTIFICATION</scope>
    <source>
        <strain evidence="2">Yugu1</strain>
    </source>
</reference>
<dbReference type="Gramene" id="KQL28491">
    <property type="protein sequence ID" value="KQL28491"/>
    <property type="gene ID" value="SETIT_018812mg"/>
</dbReference>
<feature type="region of interest" description="Disordered" evidence="1">
    <location>
        <begin position="1"/>
        <end position="47"/>
    </location>
</feature>
<evidence type="ECO:0000313" key="2">
    <source>
        <dbReference type="EnsemblPlants" id="KQL28491"/>
    </source>
</evidence>
<dbReference type="Proteomes" id="UP000004995">
    <property type="component" value="Unassembled WGS sequence"/>
</dbReference>
<proteinExistence type="predicted"/>
<sequence length="99" mass="10375">MLGTAISSPPRPGRHPDLIPPGTDPGKAMTRGGAGGAARWRHGTSPMATTATVTATTTASRLTSTLSVPFLPMIQSYSWIMTWSKLKIRRVVQGATATA</sequence>
<dbReference type="AlphaFoldDB" id="K3YX16"/>
<protein>
    <submittedName>
        <fullName evidence="2">Uncharacterized protein</fullName>
    </submittedName>
</protein>
<dbReference type="HOGENOM" id="CLU_181828_0_0_1"/>
<name>K3YX16_SETIT</name>
<dbReference type="EMBL" id="AGNK02000098">
    <property type="status" value="NOT_ANNOTATED_CDS"/>
    <property type="molecule type" value="Genomic_DNA"/>
</dbReference>
<organism evidence="2 3">
    <name type="scientific">Setaria italica</name>
    <name type="common">Foxtail millet</name>
    <name type="synonym">Panicum italicum</name>
    <dbReference type="NCBI Taxonomy" id="4555"/>
    <lineage>
        <taxon>Eukaryota</taxon>
        <taxon>Viridiplantae</taxon>
        <taxon>Streptophyta</taxon>
        <taxon>Embryophyta</taxon>
        <taxon>Tracheophyta</taxon>
        <taxon>Spermatophyta</taxon>
        <taxon>Magnoliopsida</taxon>
        <taxon>Liliopsida</taxon>
        <taxon>Poales</taxon>
        <taxon>Poaceae</taxon>
        <taxon>PACMAD clade</taxon>
        <taxon>Panicoideae</taxon>
        <taxon>Panicodae</taxon>
        <taxon>Paniceae</taxon>
        <taxon>Cenchrinae</taxon>
        <taxon>Setaria</taxon>
    </lineage>
</organism>
<keyword evidence="3" id="KW-1185">Reference proteome</keyword>
<accession>K3YX16</accession>
<evidence type="ECO:0000313" key="3">
    <source>
        <dbReference type="Proteomes" id="UP000004995"/>
    </source>
</evidence>
<evidence type="ECO:0000256" key="1">
    <source>
        <dbReference type="SAM" id="MobiDB-lite"/>
    </source>
</evidence>
<dbReference type="InParanoid" id="K3YX16"/>
<dbReference type="EnsemblPlants" id="KQL28491">
    <property type="protein sequence ID" value="KQL28491"/>
    <property type="gene ID" value="SETIT_018812mg"/>
</dbReference>